<evidence type="ECO:0000313" key="1">
    <source>
        <dbReference type="EMBL" id="SHI25311.1"/>
    </source>
</evidence>
<reference evidence="1 2" key="1">
    <citation type="submission" date="2016-11" db="EMBL/GenBank/DDBJ databases">
        <authorList>
            <person name="Jaros S."/>
            <person name="Januszkiewicz K."/>
            <person name="Wedrychowicz H."/>
        </authorList>
    </citation>
    <scope>NUCLEOTIDE SEQUENCE [LARGE SCALE GENOMIC DNA]</scope>
    <source>
        <strain evidence="1 2">CECT 7868</strain>
    </source>
</reference>
<sequence length="202" mass="22224">MIVKPSQQIAISVGGRGRYLIVRSTSAPVFISADGLRPQRLQTGDRINVEQFEQMFIEHHQSDDVNFDYQISDLEHKPAATDDIVIRRIVEPIQFEAHVKVDDGLKVKTILPAQMSTFDDITIQPGESVRLTAGGFRQVTIQVISDEMTKVRIGDKSTGANRGLLVMGSKSAIGSLSIDYTGELYAYNASQTTAILTIMGVQ</sequence>
<organism evidence="1 2">
    <name type="scientific">Vibrio aerogenes CECT 7868</name>
    <dbReference type="NCBI Taxonomy" id="1216006"/>
    <lineage>
        <taxon>Bacteria</taxon>
        <taxon>Pseudomonadati</taxon>
        <taxon>Pseudomonadota</taxon>
        <taxon>Gammaproteobacteria</taxon>
        <taxon>Vibrionales</taxon>
        <taxon>Vibrionaceae</taxon>
        <taxon>Vibrio</taxon>
    </lineage>
</organism>
<dbReference type="OrthoDB" id="5862217at2"/>
<evidence type="ECO:0000313" key="2">
    <source>
        <dbReference type="Proteomes" id="UP000184608"/>
    </source>
</evidence>
<dbReference type="Proteomes" id="UP000184608">
    <property type="component" value="Unassembled WGS sequence"/>
</dbReference>
<dbReference type="AlphaFoldDB" id="A0A1M5ZMA6"/>
<gene>
    <name evidence="1" type="ORF">VA7868_02928</name>
</gene>
<proteinExistence type="predicted"/>
<protein>
    <submittedName>
        <fullName evidence="1">Uncharacterized protein</fullName>
    </submittedName>
</protein>
<dbReference type="STRING" id="1216006.VA7868_02928"/>
<keyword evidence="2" id="KW-1185">Reference proteome</keyword>
<dbReference type="RefSeq" id="WP_073604552.1">
    <property type="nucleotide sequence ID" value="NZ_FQXZ01000032.1"/>
</dbReference>
<accession>A0A1M5ZMA6</accession>
<name>A0A1M5ZMA6_9VIBR</name>
<dbReference type="EMBL" id="FQXZ01000032">
    <property type="protein sequence ID" value="SHI25311.1"/>
    <property type="molecule type" value="Genomic_DNA"/>
</dbReference>